<keyword evidence="2" id="KW-1185">Reference proteome</keyword>
<comment type="caution">
    <text evidence="1">The sequence shown here is derived from an EMBL/GenBank/DDBJ whole genome shotgun (WGS) entry which is preliminary data.</text>
</comment>
<accession>A0A8J7Z1L4</accession>
<dbReference type="CDD" id="cd10450">
    <property type="entry name" value="GIY-YIG_AtGrxS16_like"/>
    <property type="match status" value="1"/>
</dbReference>
<dbReference type="RefSeq" id="WP_162421636.1">
    <property type="nucleotide sequence ID" value="NZ_WVIE01000002.1"/>
</dbReference>
<organism evidence="1 2">
    <name type="scientific">Myxacorys almedinensis A</name>
    <dbReference type="NCBI Taxonomy" id="2690445"/>
    <lineage>
        <taxon>Bacteria</taxon>
        <taxon>Bacillati</taxon>
        <taxon>Cyanobacteriota</taxon>
        <taxon>Cyanophyceae</taxon>
        <taxon>Leptolyngbyales</taxon>
        <taxon>Leptolyngbyaceae</taxon>
        <taxon>Myxacorys</taxon>
        <taxon>Myxacorys almedinensis</taxon>
    </lineage>
</organism>
<dbReference type="InterPro" id="IPR049578">
    <property type="entry name" value="CAXIP1-like_GIY-YIG_dom"/>
</dbReference>
<dbReference type="EMBL" id="WVIE01000002">
    <property type="protein sequence ID" value="NDJ16121.1"/>
    <property type="molecule type" value="Genomic_DNA"/>
</dbReference>
<evidence type="ECO:0000313" key="1">
    <source>
        <dbReference type="EMBL" id="NDJ16121.1"/>
    </source>
</evidence>
<dbReference type="AlphaFoldDB" id="A0A8J7Z1L4"/>
<name>A0A8J7Z1L4_9CYAN</name>
<dbReference type="Proteomes" id="UP000646053">
    <property type="component" value="Unassembled WGS sequence"/>
</dbReference>
<sequence length="177" mass="20157">MTSQTDIPTLASLEFIPYLNNEGQLPEQLHGKVGVYAIFDAHKTLQFIGFSRDVFLSLKQHLVRQLDRCYWIKVKTVDRPSRTVLEEIRAAWIGENGSVLGEDALWTQPIQVKALMTPEEKANYANPIHDPLGQAKILKNVARRVEAEILARLKERGVEAEIRFNPKIKEEGLLDLK</sequence>
<evidence type="ECO:0000313" key="2">
    <source>
        <dbReference type="Proteomes" id="UP000646053"/>
    </source>
</evidence>
<reference evidence="1" key="1">
    <citation type="submission" date="2019-12" db="EMBL/GenBank/DDBJ databases">
        <title>High-Quality draft genome sequences of three cyanobacteria isolated from the limestone walls of the Old Cathedral of Coimbra.</title>
        <authorList>
            <person name="Tiago I."/>
            <person name="Soares F."/>
            <person name="Portugal A."/>
        </authorList>
    </citation>
    <scope>NUCLEOTIDE SEQUENCE</scope>
    <source>
        <strain evidence="1">A</strain>
    </source>
</reference>
<proteinExistence type="predicted"/>
<protein>
    <submittedName>
        <fullName evidence="1">GIY-YIG nuclease family protein</fullName>
    </submittedName>
</protein>
<gene>
    <name evidence="1" type="ORF">GS601_02270</name>
</gene>